<keyword evidence="3" id="KW-1185">Reference proteome</keyword>
<gene>
    <name evidence="2" type="ORF">ACFPM3_17560</name>
</gene>
<evidence type="ECO:0000313" key="3">
    <source>
        <dbReference type="Proteomes" id="UP001595829"/>
    </source>
</evidence>
<comment type="caution">
    <text evidence="2">The sequence shown here is derived from an EMBL/GenBank/DDBJ whole genome shotgun (WGS) entry which is preliminary data.</text>
</comment>
<sequence length="321" mass="34261">MPVTAGPDATAPPPRSGGGARGRHPVEEWFDGVWARTRLVRVLAGGEDAGPLGTRPLLGSVESDDALAELRALSTRGAIGDDTCRCHGSLTIALHDAEGDLLGRASLHGMDALLWEGGRFCGNLDVADPVGLVLFLARHGAVRWLAHLSGRLAYALGLREGRPQFREAGNGRHGARLLEVRRVPEPLRPRLAGMSGHDCGRLPDDQVEELRRLLSRGEPDPQRRAMLLLAWLGRLPEPMEADYGEGVLVRSLLRDLRPLAAARAAGPADPHVALGLLRWLGGQRETEGVDADALAEYVGAFLRKARGAHGIGGRSGTLITS</sequence>
<reference evidence="3" key="1">
    <citation type="journal article" date="2019" name="Int. J. Syst. Evol. Microbiol.">
        <title>The Global Catalogue of Microorganisms (GCM) 10K type strain sequencing project: providing services to taxonomists for standard genome sequencing and annotation.</title>
        <authorList>
            <consortium name="The Broad Institute Genomics Platform"/>
            <consortium name="The Broad Institute Genome Sequencing Center for Infectious Disease"/>
            <person name="Wu L."/>
            <person name="Ma J."/>
        </authorList>
    </citation>
    <scope>NUCLEOTIDE SEQUENCE [LARGE SCALE GENOMIC DNA]</scope>
    <source>
        <strain evidence="3">CGMCC 4.1648</strain>
    </source>
</reference>
<protein>
    <submittedName>
        <fullName evidence="2">Uncharacterized protein</fullName>
    </submittedName>
</protein>
<dbReference type="EMBL" id="JBHSJD010000013">
    <property type="protein sequence ID" value="MFC5023945.1"/>
    <property type="molecule type" value="Genomic_DNA"/>
</dbReference>
<dbReference type="Proteomes" id="UP001595829">
    <property type="component" value="Unassembled WGS sequence"/>
</dbReference>
<organism evidence="2 3">
    <name type="scientific">Streptomyces coeruleoprunus</name>
    <dbReference type="NCBI Taxonomy" id="285563"/>
    <lineage>
        <taxon>Bacteria</taxon>
        <taxon>Bacillati</taxon>
        <taxon>Actinomycetota</taxon>
        <taxon>Actinomycetes</taxon>
        <taxon>Kitasatosporales</taxon>
        <taxon>Streptomycetaceae</taxon>
        <taxon>Streptomyces</taxon>
    </lineage>
</organism>
<evidence type="ECO:0000313" key="2">
    <source>
        <dbReference type="EMBL" id="MFC5023945.1"/>
    </source>
</evidence>
<name>A0ABV9XI29_9ACTN</name>
<accession>A0ABV9XI29</accession>
<evidence type="ECO:0000256" key="1">
    <source>
        <dbReference type="SAM" id="MobiDB-lite"/>
    </source>
</evidence>
<feature type="region of interest" description="Disordered" evidence="1">
    <location>
        <begin position="1"/>
        <end position="24"/>
    </location>
</feature>
<dbReference type="RefSeq" id="WP_345687009.1">
    <property type="nucleotide sequence ID" value="NZ_BAABIT010000001.1"/>
</dbReference>
<proteinExistence type="predicted"/>